<dbReference type="WBParaSite" id="jg5828">
    <property type="protein sequence ID" value="jg5828"/>
    <property type="gene ID" value="jg5828"/>
</dbReference>
<dbReference type="Pfam" id="PF03564">
    <property type="entry name" value="DUF1759"/>
    <property type="match status" value="1"/>
</dbReference>
<dbReference type="InterPro" id="IPR005312">
    <property type="entry name" value="DUF1759"/>
</dbReference>
<organism evidence="1 2">
    <name type="scientific">Ditylenchus dipsaci</name>
    <dbReference type="NCBI Taxonomy" id="166011"/>
    <lineage>
        <taxon>Eukaryota</taxon>
        <taxon>Metazoa</taxon>
        <taxon>Ecdysozoa</taxon>
        <taxon>Nematoda</taxon>
        <taxon>Chromadorea</taxon>
        <taxon>Rhabditida</taxon>
        <taxon>Tylenchina</taxon>
        <taxon>Tylenchomorpha</taxon>
        <taxon>Sphaerularioidea</taxon>
        <taxon>Anguinidae</taxon>
        <taxon>Anguininae</taxon>
        <taxon>Ditylenchus</taxon>
    </lineage>
</organism>
<protein>
    <submittedName>
        <fullName evidence="2">Uncharacterized protein</fullName>
    </submittedName>
</protein>
<proteinExistence type="predicted"/>
<accession>A0A915EFL6</accession>
<evidence type="ECO:0000313" key="2">
    <source>
        <dbReference type="WBParaSite" id="jg5828"/>
    </source>
</evidence>
<name>A0A915EFL6_9BILA</name>
<reference evidence="2" key="1">
    <citation type="submission" date="2022-11" db="UniProtKB">
        <authorList>
            <consortium name="WormBaseParasite"/>
        </authorList>
    </citation>
    <scope>IDENTIFICATION</scope>
</reference>
<dbReference type="AlphaFoldDB" id="A0A915EFL6"/>
<dbReference type="Proteomes" id="UP000887574">
    <property type="component" value="Unplaced"/>
</dbReference>
<sequence length="96" mass="11107">MEEASKISSQLQDKIVTGIYSQKESLPTRSSSQAINFLFSAVRLPLLQLINFSGVRAEWQEFWEIFRVAVHENQQLSAAEKFLYLRSLLKKEQKTT</sequence>
<evidence type="ECO:0000313" key="1">
    <source>
        <dbReference type="Proteomes" id="UP000887574"/>
    </source>
</evidence>
<keyword evidence="1" id="KW-1185">Reference proteome</keyword>